<gene>
    <name evidence="4" type="ORF">BCR32DRAFT_236302</name>
</gene>
<dbReference type="SUPFAM" id="SSF54534">
    <property type="entry name" value="FKBP-like"/>
    <property type="match status" value="1"/>
</dbReference>
<dbReference type="Proteomes" id="UP000193944">
    <property type="component" value="Unassembled WGS sequence"/>
</dbReference>
<dbReference type="STRING" id="1754192.A0A1Y1WUB4"/>
<dbReference type="PANTHER" id="PTHR11242:SF0">
    <property type="entry name" value="TPR_REGION DOMAIN-CONTAINING PROTEIN"/>
    <property type="match status" value="1"/>
</dbReference>
<evidence type="ECO:0000256" key="2">
    <source>
        <dbReference type="ARBA" id="ARBA00022803"/>
    </source>
</evidence>
<accession>A0A1Y1WUB4</accession>
<name>A0A1Y1WUB4_9FUNG</name>
<keyword evidence="2" id="KW-0802">TPR repeat</keyword>
<dbReference type="PANTHER" id="PTHR11242">
    <property type="entry name" value="ARYL HYDROCARBON RECEPTOR INTERACTING PROTEIN RELATED"/>
    <property type="match status" value="1"/>
</dbReference>
<evidence type="ECO:0000313" key="4">
    <source>
        <dbReference type="EMBL" id="ORX76734.1"/>
    </source>
</evidence>
<dbReference type="InterPro" id="IPR046357">
    <property type="entry name" value="PPIase_dom_sf"/>
</dbReference>
<sequence length="398" mass="46994">MCCSFSDFNDESDEKKGWIKKEKTFTFDEDVLQYFLKHNSLNNPLVKNNDSGKEIDKDFYVIPVGDTHIINHEKPFELRIGRNFSVFAFEKCIHSMEIGETSLFLCSPHTMKGYHKMEIILNHINYKLSLLHNKELVNNKNDVYISNQLIEYKKKLHERYHSLTKGNIIFILEIELLDVQEPETFQKCVWEMSDDEKYNRATCLKDEGNNLFKSNEFNKASVKFQEALSIFQNIIHSGSLLNEQFNRQCTVKKEIENEEDSNIRITFDKLVSLSNICRLNYSACQLKLKNYQTVIENCTEVIKNDPENIKAYFRRGKAYSMLNSYLDLARKDFYKLKEIYNRYIKAEEEGKIISALLSSNKLNYKNEIKNLNNEIKLIEKKIKQQNIQEKNFLTKMFS</sequence>
<dbReference type="GO" id="GO:0003755">
    <property type="term" value="F:peptidyl-prolyl cis-trans isomerase activity"/>
    <property type="evidence" value="ECO:0007669"/>
    <property type="project" value="InterPro"/>
</dbReference>
<comment type="caution">
    <text evidence="4">The sequence shown here is derived from an EMBL/GenBank/DDBJ whole genome shotgun (WGS) entry which is preliminary data.</text>
</comment>
<dbReference type="AlphaFoldDB" id="A0A1Y1WUB4"/>
<protein>
    <submittedName>
        <fullName evidence="4">TPR-like protein</fullName>
    </submittedName>
</protein>
<evidence type="ECO:0000313" key="5">
    <source>
        <dbReference type="Proteomes" id="UP000193944"/>
    </source>
</evidence>
<reference evidence="4 5" key="2">
    <citation type="submission" date="2016-08" db="EMBL/GenBank/DDBJ databases">
        <title>Pervasive Adenine N6-methylation of Active Genes in Fungi.</title>
        <authorList>
            <consortium name="DOE Joint Genome Institute"/>
            <person name="Mondo S.J."/>
            <person name="Dannebaum R.O."/>
            <person name="Kuo R.C."/>
            <person name="Labutti K."/>
            <person name="Haridas S."/>
            <person name="Kuo A."/>
            <person name="Salamov A."/>
            <person name="Ahrendt S.R."/>
            <person name="Lipzen A."/>
            <person name="Sullivan W."/>
            <person name="Andreopoulos W.B."/>
            <person name="Clum A."/>
            <person name="Lindquist E."/>
            <person name="Daum C."/>
            <person name="Ramamoorthy G.K."/>
            <person name="Gryganskyi A."/>
            <person name="Culley D."/>
            <person name="Magnuson J.K."/>
            <person name="James T.Y."/>
            <person name="O'Malley M.A."/>
            <person name="Stajich J.E."/>
            <person name="Spatafora J.W."/>
            <person name="Visel A."/>
            <person name="Grigoriev I.V."/>
        </authorList>
    </citation>
    <scope>NUCLEOTIDE SEQUENCE [LARGE SCALE GENOMIC DNA]</scope>
    <source>
        <strain evidence="4 5">S4</strain>
    </source>
</reference>
<reference evidence="4 5" key="1">
    <citation type="submission" date="2016-08" db="EMBL/GenBank/DDBJ databases">
        <title>A Parts List for Fungal Cellulosomes Revealed by Comparative Genomics.</title>
        <authorList>
            <consortium name="DOE Joint Genome Institute"/>
            <person name="Haitjema C.H."/>
            <person name="Gilmore S.P."/>
            <person name="Henske J.K."/>
            <person name="Solomon K.V."/>
            <person name="De Groot R."/>
            <person name="Kuo A."/>
            <person name="Mondo S.J."/>
            <person name="Salamov A.A."/>
            <person name="Labutti K."/>
            <person name="Zhao Z."/>
            <person name="Chiniquy J."/>
            <person name="Barry K."/>
            <person name="Brewer H.M."/>
            <person name="Purvine S.O."/>
            <person name="Wright A.T."/>
            <person name="Boxma B."/>
            <person name="Van Alen T."/>
            <person name="Hackstein J.H."/>
            <person name="Baker S.E."/>
            <person name="Grigoriev I.V."/>
            <person name="O'Malley M.A."/>
        </authorList>
    </citation>
    <scope>NUCLEOTIDE SEQUENCE [LARGE SCALE GENOMIC DNA]</scope>
    <source>
        <strain evidence="4 5">S4</strain>
    </source>
</reference>
<dbReference type="InterPro" id="IPR039663">
    <property type="entry name" value="AIP/AIPL1/TTC9"/>
</dbReference>
<dbReference type="Gene3D" id="3.10.50.40">
    <property type="match status" value="1"/>
</dbReference>
<feature type="coiled-coil region" evidence="3">
    <location>
        <begin position="354"/>
        <end position="388"/>
    </location>
</feature>
<keyword evidence="3" id="KW-0175">Coiled coil</keyword>
<dbReference type="SUPFAM" id="SSF48452">
    <property type="entry name" value="TPR-like"/>
    <property type="match status" value="1"/>
</dbReference>
<dbReference type="EMBL" id="MCFG01000281">
    <property type="protein sequence ID" value="ORX76734.1"/>
    <property type="molecule type" value="Genomic_DNA"/>
</dbReference>
<dbReference type="Gene3D" id="1.25.40.10">
    <property type="entry name" value="Tetratricopeptide repeat domain"/>
    <property type="match status" value="1"/>
</dbReference>
<evidence type="ECO:0000256" key="3">
    <source>
        <dbReference type="SAM" id="Coils"/>
    </source>
</evidence>
<keyword evidence="5" id="KW-1185">Reference proteome</keyword>
<organism evidence="4 5">
    <name type="scientific">Anaeromyces robustus</name>
    <dbReference type="NCBI Taxonomy" id="1754192"/>
    <lineage>
        <taxon>Eukaryota</taxon>
        <taxon>Fungi</taxon>
        <taxon>Fungi incertae sedis</taxon>
        <taxon>Chytridiomycota</taxon>
        <taxon>Chytridiomycota incertae sedis</taxon>
        <taxon>Neocallimastigomycetes</taxon>
        <taxon>Neocallimastigales</taxon>
        <taxon>Neocallimastigaceae</taxon>
        <taxon>Anaeromyces</taxon>
    </lineage>
</organism>
<dbReference type="OrthoDB" id="433738at2759"/>
<proteinExistence type="predicted"/>
<keyword evidence="1" id="KW-0677">Repeat</keyword>
<evidence type="ECO:0000256" key="1">
    <source>
        <dbReference type="ARBA" id="ARBA00022737"/>
    </source>
</evidence>
<dbReference type="InterPro" id="IPR011990">
    <property type="entry name" value="TPR-like_helical_dom_sf"/>
</dbReference>